<reference evidence="8 9" key="1">
    <citation type="submission" date="2018-05" db="EMBL/GenBank/DDBJ databases">
        <title>Genomic Encyclopedia of Type Strains, Phase IV (KMG-IV): sequencing the most valuable type-strain genomes for metagenomic binning, comparative biology and taxonomic classification.</title>
        <authorList>
            <person name="Goeker M."/>
        </authorList>
    </citation>
    <scope>NUCLEOTIDE SEQUENCE [LARGE SCALE GENOMIC DNA]</scope>
    <source>
        <strain evidence="8 9">DSM 25134</strain>
    </source>
</reference>
<dbReference type="NCBIfam" id="TIGR03534">
    <property type="entry name" value="RF_mod_PrmC"/>
    <property type="match status" value="1"/>
</dbReference>
<evidence type="ECO:0000313" key="9">
    <source>
        <dbReference type="Proteomes" id="UP000248395"/>
    </source>
</evidence>
<gene>
    <name evidence="5" type="primary">prmC</name>
    <name evidence="8" type="ORF">DFR38_11597</name>
</gene>
<accession>A0A318J6E1</accession>
<dbReference type="Proteomes" id="UP000248395">
    <property type="component" value="Unassembled WGS sequence"/>
</dbReference>
<keyword evidence="1 5" id="KW-0489">Methyltransferase</keyword>
<dbReference type="SUPFAM" id="SSF53335">
    <property type="entry name" value="S-adenosyl-L-methionine-dependent methyltransferases"/>
    <property type="match status" value="1"/>
</dbReference>
<evidence type="ECO:0000256" key="5">
    <source>
        <dbReference type="HAMAP-Rule" id="MF_02126"/>
    </source>
</evidence>
<dbReference type="GO" id="GO:0003676">
    <property type="term" value="F:nucleic acid binding"/>
    <property type="evidence" value="ECO:0007669"/>
    <property type="project" value="InterPro"/>
</dbReference>
<dbReference type="HAMAP" id="MF_02126">
    <property type="entry name" value="RF_methyltr_PrmC"/>
    <property type="match status" value="1"/>
</dbReference>
<feature type="binding site" evidence="5">
    <location>
        <begin position="112"/>
        <end position="116"/>
    </location>
    <ligand>
        <name>S-adenosyl-L-methionine</name>
        <dbReference type="ChEBI" id="CHEBI:59789"/>
    </ligand>
</feature>
<sequence>MLTLEQALRCHSLPRLEARMLLQHVRPGLTHARMIADPDLPLTEDEAECFKQLAQRRLQGEPMAYLLGEREFYGRCFRVSPAVLIPRPETEHLVEAALARLGLAPAQVVDLGCGSGAIAVTLALEAPAWQVQAVDLSPAALEVARGNAEQLGAVVHFHQGSWYQPLGGQEGFDLIVSNPPYIEQHDHHLAEGDVRFEPRMALTDEDDGLSCLREIIAGAPARLKTGGWLMLEHGFDQGNAVRQLLLAAGLQQVATLPDLAGLDRVSMGQLAG</sequence>
<feature type="binding site" evidence="5">
    <location>
        <position position="135"/>
    </location>
    <ligand>
        <name>S-adenosyl-L-methionine</name>
        <dbReference type="ChEBI" id="CHEBI:59789"/>
    </ligand>
</feature>
<feature type="domain" description="Methyltransferase small" evidence="6">
    <location>
        <begin position="106"/>
        <end position="188"/>
    </location>
</feature>
<evidence type="ECO:0000259" key="6">
    <source>
        <dbReference type="Pfam" id="PF05175"/>
    </source>
</evidence>
<dbReference type="AlphaFoldDB" id="A0A318J6E1"/>
<dbReference type="Pfam" id="PF17827">
    <property type="entry name" value="PrmC_N"/>
    <property type="match status" value="1"/>
</dbReference>
<dbReference type="EC" id="2.1.1.297" evidence="5"/>
<comment type="caution">
    <text evidence="8">The sequence shown here is derived from an EMBL/GenBank/DDBJ whole genome shotgun (WGS) entry which is preliminary data.</text>
</comment>
<dbReference type="PANTHER" id="PTHR18895">
    <property type="entry name" value="HEMK METHYLTRANSFERASE"/>
    <property type="match status" value="1"/>
</dbReference>
<dbReference type="PANTHER" id="PTHR18895:SF74">
    <property type="entry name" value="MTRF1L RELEASE FACTOR GLUTAMINE METHYLTRANSFERASE"/>
    <property type="match status" value="1"/>
</dbReference>
<dbReference type="FunFam" id="3.40.50.150:FF:000053">
    <property type="entry name" value="Release factor glutamine methyltransferase"/>
    <property type="match status" value="1"/>
</dbReference>
<dbReference type="Gene3D" id="1.10.8.10">
    <property type="entry name" value="DNA helicase RuvA subunit, C-terminal domain"/>
    <property type="match status" value="1"/>
</dbReference>
<evidence type="ECO:0000256" key="4">
    <source>
        <dbReference type="ARBA" id="ARBA00048391"/>
    </source>
</evidence>
<feature type="binding site" evidence="5">
    <location>
        <position position="178"/>
    </location>
    <ligand>
        <name>S-adenosyl-L-methionine</name>
        <dbReference type="ChEBI" id="CHEBI:59789"/>
    </ligand>
</feature>
<dbReference type="PROSITE" id="PS00092">
    <property type="entry name" value="N6_MTASE"/>
    <property type="match status" value="1"/>
</dbReference>
<dbReference type="NCBIfam" id="TIGR00536">
    <property type="entry name" value="hemK_fam"/>
    <property type="match status" value="1"/>
</dbReference>
<dbReference type="GO" id="GO:0032259">
    <property type="term" value="P:methylation"/>
    <property type="evidence" value="ECO:0007669"/>
    <property type="project" value="UniProtKB-KW"/>
</dbReference>
<dbReference type="GO" id="GO:0102559">
    <property type="term" value="F:peptide chain release factor N(5)-glutamine methyltransferase activity"/>
    <property type="evidence" value="ECO:0007669"/>
    <property type="project" value="UniProtKB-EC"/>
</dbReference>
<feature type="binding site" evidence="5">
    <location>
        <position position="162"/>
    </location>
    <ligand>
        <name>S-adenosyl-L-methionine</name>
        <dbReference type="ChEBI" id="CHEBI:59789"/>
    </ligand>
</feature>
<dbReference type="InterPro" id="IPR004556">
    <property type="entry name" value="HemK-like"/>
</dbReference>
<dbReference type="InterPro" id="IPR050320">
    <property type="entry name" value="N5-glutamine_MTase"/>
</dbReference>
<evidence type="ECO:0000256" key="1">
    <source>
        <dbReference type="ARBA" id="ARBA00022603"/>
    </source>
</evidence>
<evidence type="ECO:0000256" key="2">
    <source>
        <dbReference type="ARBA" id="ARBA00022679"/>
    </source>
</evidence>
<dbReference type="InterPro" id="IPR040758">
    <property type="entry name" value="PrmC_N"/>
</dbReference>
<dbReference type="InterPro" id="IPR019874">
    <property type="entry name" value="RF_methyltr_PrmC"/>
</dbReference>
<comment type="function">
    <text evidence="5">Methylates the class 1 translation termination release factors RF1/PrfA and RF2/PrfB on the glutamine residue of the universally conserved GGQ motif.</text>
</comment>
<keyword evidence="3 5" id="KW-0949">S-adenosyl-L-methionine</keyword>
<name>A0A318J6E1_9NEIS</name>
<feature type="domain" description="Release factor glutamine methyltransferase N-terminal" evidence="7">
    <location>
        <begin position="6"/>
        <end position="68"/>
    </location>
</feature>
<organism evidence="8 9">
    <name type="scientific">Aquitalea magnusonii</name>
    <dbReference type="NCBI Taxonomy" id="332411"/>
    <lineage>
        <taxon>Bacteria</taxon>
        <taxon>Pseudomonadati</taxon>
        <taxon>Pseudomonadota</taxon>
        <taxon>Betaproteobacteria</taxon>
        <taxon>Neisseriales</taxon>
        <taxon>Chromobacteriaceae</taxon>
        <taxon>Aquitalea</taxon>
    </lineage>
</organism>
<proteinExistence type="inferred from homology"/>
<dbReference type="Gene3D" id="3.40.50.150">
    <property type="entry name" value="Vaccinia Virus protein VP39"/>
    <property type="match status" value="1"/>
</dbReference>
<dbReference type="EMBL" id="QJKC01000015">
    <property type="protein sequence ID" value="PXX43469.1"/>
    <property type="molecule type" value="Genomic_DNA"/>
</dbReference>
<comment type="similarity">
    <text evidence="5">Belongs to the protein N5-glutamine methyltransferase family. PrmC subfamily.</text>
</comment>
<dbReference type="CDD" id="cd02440">
    <property type="entry name" value="AdoMet_MTases"/>
    <property type="match status" value="1"/>
</dbReference>
<keyword evidence="2 5" id="KW-0808">Transferase</keyword>
<evidence type="ECO:0000259" key="7">
    <source>
        <dbReference type="Pfam" id="PF17827"/>
    </source>
</evidence>
<dbReference type="Pfam" id="PF05175">
    <property type="entry name" value="MTS"/>
    <property type="match status" value="1"/>
</dbReference>
<dbReference type="InterPro" id="IPR007848">
    <property type="entry name" value="Small_mtfrase_dom"/>
</dbReference>
<dbReference type="InterPro" id="IPR029063">
    <property type="entry name" value="SAM-dependent_MTases_sf"/>
</dbReference>
<protein>
    <recommendedName>
        <fullName evidence="5">Release factor glutamine methyltransferase</fullName>
        <shortName evidence="5">RF MTase</shortName>
        <ecNumber evidence="5">2.1.1.297</ecNumber>
    </recommendedName>
    <alternativeName>
        <fullName evidence="5">N5-glutamine methyltransferase PrmC</fullName>
    </alternativeName>
    <alternativeName>
        <fullName evidence="5">Protein-(glutamine-N5) MTase PrmC</fullName>
    </alternativeName>
    <alternativeName>
        <fullName evidence="5">Protein-glutamine N-methyltransferase PrmC</fullName>
    </alternativeName>
</protein>
<keyword evidence="9" id="KW-1185">Reference proteome</keyword>
<dbReference type="InterPro" id="IPR002052">
    <property type="entry name" value="DNA_methylase_N6_adenine_CS"/>
</dbReference>
<evidence type="ECO:0000313" key="8">
    <source>
        <dbReference type="EMBL" id="PXX43469.1"/>
    </source>
</evidence>
<evidence type="ECO:0000256" key="3">
    <source>
        <dbReference type="ARBA" id="ARBA00022691"/>
    </source>
</evidence>
<comment type="catalytic activity">
    <reaction evidence="4 5">
        <text>L-glutaminyl-[peptide chain release factor] + S-adenosyl-L-methionine = N(5)-methyl-L-glutaminyl-[peptide chain release factor] + S-adenosyl-L-homocysteine + H(+)</text>
        <dbReference type="Rhea" id="RHEA:42896"/>
        <dbReference type="Rhea" id="RHEA-COMP:10271"/>
        <dbReference type="Rhea" id="RHEA-COMP:10272"/>
        <dbReference type="ChEBI" id="CHEBI:15378"/>
        <dbReference type="ChEBI" id="CHEBI:30011"/>
        <dbReference type="ChEBI" id="CHEBI:57856"/>
        <dbReference type="ChEBI" id="CHEBI:59789"/>
        <dbReference type="ChEBI" id="CHEBI:61891"/>
        <dbReference type="EC" id="2.1.1.297"/>
    </reaction>
</comment>
<feature type="binding site" evidence="5">
    <location>
        <begin position="178"/>
        <end position="181"/>
    </location>
    <ligand>
        <name>substrate</name>
    </ligand>
</feature>